<gene>
    <name evidence="1" type="ORF">M8818_001259</name>
</gene>
<accession>A0ACC3SPU3</accession>
<evidence type="ECO:0000313" key="1">
    <source>
        <dbReference type="EMBL" id="KAK8217501.1"/>
    </source>
</evidence>
<evidence type="ECO:0000313" key="2">
    <source>
        <dbReference type="Proteomes" id="UP001320706"/>
    </source>
</evidence>
<protein>
    <submittedName>
        <fullName evidence="1">Uncharacterized protein</fullName>
    </submittedName>
</protein>
<proteinExistence type="predicted"/>
<organism evidence="1 2">
    <name type="scientific">Zalaria obscura</name>
    <dbReference type="NCBI Taxonomy" id="2024903"/>
    <lineage>
        <taxon>Eukaryota</taxon>
        <taxon>Fungi</taxon>
        <taxon>Dikarya</taxon>
        <taxon>Ascomycota</taxon>
        <taxon>Pezizomycotina</taxon>
        <taxon>Dothideomycetes</taxon>
        <taxon>Dothideomycetidae</taxon>
        <taxon>Dothideales</taxon>
        <taxon>Zalariaceae</taxon>
        <taxon>Zalaria</taxon>
    </lineage>
</organism>
<comment type="caution">
    <text evidence="1">The sequence shown here is derived from an EMBL/GenBank/DDBJ whole genome shotgun (WGS) entry which is preliminary data.</text>
</comment>
<dbReference type="Proteomes" id="UP001320706">
    <property type="component" value="Unassembled WGS sequence"/>
</dbReference>
<keyword evidence="2" id="KW-1185">Reference proteome</keyword>
<name>A0ACC3SPU3_9PEZI</name>
<reference evidence="1" key="1">
    <citation type="submission" date="2024-02" db="EMBL/GenBank/DDBJ databases">
        <title>Metagenome Assembled Genome of Zalaria obscura JY119.</title>
        <authorList>
            <person name="Vighnesh L."/>
            <person name="Jagadeeshwari U."/>
            <person name="Venkata Ramana C."/>
            <person name="Sasikala C."/>
        </authorList>
    </citation>
    <scope>NUCLEOTIDE SEQUENCE</scope>
    <source>
        <strain evidence="1">JY119</strain>
    </source>
</reference>
<sequence length="505" mass="55912">MAKEYMLARGFDLNAMLREAQFGASGTTAASGNTKKGGISDKTISPGKPKQKRLVDHFLNVSLPCTESGTSWDVQVKDGRIANVQAHDADEKALTMTNPMLKAVDGCGALLAPSLCHPHIHLDKAYLLSYPKFAHLQIEKGTFEEAMSLTNEAKANFEHDDLLERGHRVVDTSRKYGVTAMRAFVEVDPIVGMKCLTAGREIKEANEKHDLCDVQLCAFAQLALFSGEDGGDEIRRLMREACEDQWKAGAVGSTPYVEADLEKMKRNVEWMIELALEMDKHLDFHLDYNLDPETEPLVWYVVKALKEKRWKERTGKTVVLGHCTRLTLFNDDEWRRLKEEVGDLPISFVGLPTSDLYMMKTENGARGTLPVPKMIKEYGLNAAIGINNIGNAFTPQGSVDPLSTVSMGVGVYQAGTKKDAEILYECVSTRAKTAIGLLEGRNQGSEESFSLEVKQGQKADLVHIAHGEAWHTRKRISEAVYLYDGGADRQSHKSGGHTVERVESP</sequence>
<dbReference type="EMBL" id="JAMKPW020000005">
    <property type="protein sequence ID" value="KAK8217501.1"/>
    <property type="molecule type" value="Genomic_DNA"/>
</dbReference>